<dbReference type="AlphaFoldDB" id="A0A8H5CRE9"/>
<dbReference type="Proteomes" id="UP000518752">
    <property type="component" value="Unassembled WGS sequence"/>
</dbReference>
<accession>A0A8H5CRE9</accession>
<protein>
    <submittedName>
        <fullName evidence="1">Uncharacterized protein</fullName>
    </submittedName>
</protein>
<name>A0A8H5CRE9_9AGAR</name>
<dbReference type="EMBL" id="JAACJN010000350">
    <property type="protein sequence ID" value="KAF5346607.1"/>
    <property type="molecule type" value="Genomic_DNA"/>
</dbReference>
<organism evidence="1 2">
    <name type="scientific">Collybiopsis confluens</name>
    <dbReference type="NCBI Taxonomy" id="2823264"/>
    <lineage>
        <taxon>Eukaryota</taxon>
        <taxon>Fungi</taxon>
        <taxon>Dikarya</taxon>
        <taxon>Basidiomycota</taxon>
        <taxon>Agaricomycotina</taxon>
        <taxon>Agaricomycetes</taxon>
        <taxon>Agaricomycetidae</taxon>
        <taxon>Agaricales</taxon>
        <taxon>Marasmiineae</taxon>
        <taxon>Omphalotaceae</taxon>
        <taxon>Collybiopsis</taxon>
    </lineage>
</organism>
<keyword evidence="2" id="KW-1185">Reference proteome</keyword>
<sequence length="105" mass="11134">MEEKPSTDEIARAAACHSLNIVTPVSFSSFSSRSASNSKQRSSRSTIVFFEMSGCRGLCIRDISSNKTNLSSAERSEMARSFGIAAPSSGLDAAGAILGQVERNI</sequence>
<comment type="caution">
    <text evidence="1">The sequence shown here is derived from an EMBL/GenBank/DDBJ whole genome shotgun (WGS) entry which is preliminary data.</text>
</comment>
<reference evidence="1 2" key="1">
    <citation type="journal article" date="2020" name="ISME J.">
        <title>Uncovering the hidden diversity of litter-decomposition mechanisms in mushroom-forming fungi.</title>
        <authorList>
            <person name="Floudas D."/>
            <person name="Bentzer J."/>
            <person name="Ahren D."/>
            <person name="Johansson T."/>
            <person name="Persson P."/>
            <person name="Tunlid A."/>
        </authorList>
    </citation>
    <scope>NUCLEOTIDE SEQUENCE [LARGE SCALE GENOMIC DNA]</scope>
    <source>
        <strain evidence="1 2">CBS 406.79</strain>
    </source>
</reference>
<proteinExistence type="predicted"/>
<evidence type="ECO:0000313" key="1">
    <source>
        <dbReference type="EMBL" id="KAF5346607.1"/>
    </source>
</evidence>
<gene>
    <name evidence="1" type="ORF">D9757_014285</name>
</gene>
<evidence type="ECO:0000313" key="2">
    <source>
        <dbReference type="Proteomes" id="UP000518752"/>
    </source>
</evidence>